<dbReference type="Gene3D" id="3.40.630.30">
    <property type="match status" value="1"/>
</dbReference>
<keyword evidence="2" id="KW-0012">Acyltransferase</keyword>
<gene>
    <name evidence="2" type="ORF">ACIB24_06265</name>
</gene>
<feature type="domain" description="N-acetyltransferase" evidence="1">
    <location>
        <begin position="18"/>
        <end position="176"/>
    </location>
</feature>
<reference evidence="2 3" key="1">
    <citation type="submission" date="2024-10" db="EMBL/GenBank/DDBJ databases">
        <title>The Natural Products Discovery Center: Release of the First 8490 Sequenced Strains for Exploring Actinobacteria Biosynthetic Diversity.</title>
        <authorList>
            <person name="Kalkreuter E."/>
            <person name="Kautsar S.A."/>
            <person name="Yang D."/>
            <person name="Bader C.D."/>
            <person name="Teijaro C.N."/>
            <person name="Fluegel L."/>
            <person name="Davis C.M."/>
            <person name="Simpson J.R."/>
            <person name="Lauterbach L."/>
            <person name="Steele A.D."/>
            <person name="Gui C."/>
            <person name="Meng S."/>
            <person name="Li G."/>
            <person name="Viehrig K."/>
            <person name="Ye F."/>
            <person name="Su P."/>
            <person name="Kiefer A.F."/>
            <person name="Nichols A."/>
            <person name="Cepeda A.J."/>
            <person name="Yan W."/>
            <person name="Fan B."/>
            <person name="Jiang Y."/>
            <person name="Adhikari A."/>
            <person name="Zheng C.-J."/>
            <person name="Schuster L."/>
            <person name="Cowan T.M."/>
            <person name="Smanski M.J."/>
            <person name="Chevrette M.G."/>
            <person name="De Carvalho L.P.S."/>
            <person name="Shen B."/>
        </authorList>
    </citation>
    <scope>NUCLEOTIDE SEQUENCE [LARGE SCALE GENOMIC DNA]</scope>
    <source>
        <strain evidence="2 3">NPDC049639</strain>
    </source>
</reference>
<dbReference type="PANTHER" id="PTHR43441:SF10">
    <property type="entry name" value="ACETYLTRANSFERASE"/>
    <property type="match status" value="1"/>
</dbReference>
<dbReference type="Pfam" id="PF13302">
    <property type="entry name" value="Acetyltransf_3"/>
    <property type="match status" value="1"/>
</dbReference>
<keyword evidence="2" id="KW-0808">Transferase</keyword>
<sequence>MSGRRQPSLNLPSPAEYALLRPWRSEDATDLLLMRRDPLNEHYAGRLLQGRGEALARMSEWGAGWQDGTAASWAIVAADGQQLLGMVTFGLVQADLLTGSVGYELMPQARGRGLATAAVRAATSIVFQRLGWHRIELYHAVENDRSCAVARRAGYLFEGVMRSAMRYPVDGRYSDEHLHARIATDEQP</sequence>
<dbReference type="EC" id="2.3.-.-" evidence="2"/>
<dbReference type="EMBL" id="JBITLV010000002">
    <property type="protein sequence ID" value="MFI7586664.1"/>
    <property type="molecule type" value="Genomic_DNA"/>
</dbReference>
<dbReference type="PANTHER" id="PTHR43441">
    <property type="entry name" value="RIBOSOMAL-PROTEIN-SERINE ACETYLTRANSFERASE"/>
    <property type="match status" value="1"/>
</dbReference>
<dbReference type="InterPro" id="IPR000182">
    <property type="entry name" value="GNAT_dom"/>
</dbReference>
<proteinExistence type="predicted"/>
<organism evidence="2 3">
    <name type="scientific">Spongisporangium articulatum</name>
    <dbReference type="NCBI Taxonomy" id="3362603"/>
    <lineage>
        <taxon>Bacteria</taxon>
        <taxon>Bacillati</taxon>
        <taxon>Actinomycetota</taxon>
        <taxon>Actinomycetes</taxon>
        <taxon>Kineosporiales</taxon>
        <taxon>Kineosporiaceae</taxon>
        <taxon>Spongisporangium</taxon>
    </lineage>
</organism>
<evidence type="ECO:0000313" key="2">
    <source>
        <dbReference type="EMBL" id="MFI7586664.1"/>
    </source>
</evidence>
<dbReference type="InterPro" id="IPR016181">
    <property type="entry name" value="Acyl_CoA_acyltransferase"/>
</dbReference>
<dbReference type="GO" id="GO:0016746">
    <property type="term" value="F:acyltransferase activity"/>
    <property type="evidence" value="ECO:0007669"/>
    <property type="project" value="UniProtKB-KW"/>
</dbReference>
<dbReference type="RefSeq" id="WP_398276856.1">
    <property type="nucleotide sequence ID" value="NZ_JBITLV010000002.1"/>
</dbReference>
<evidence type="ECO:0000259" key="1">
    <source>
        <dbReference type="PROSITE" id="PS51186"/>
    </source>
</evidence>
<evidence type="ECO:0000313" key="3">
    <source>
        <dbReference type="Proteomes" id="UP001612915"/>
    </source>
</evidence>
<dbReference type="InterPro" id="IPR051908">
    <property type="entry name" value="Ribosomal_N-acetyltransferase"/>
</dbReference>
<dbReference type="Proteomes" id="UP001612915">
    <property type="component" value="Unassembled WGS sequence"/>
</dbReference>
<comment type="caution">
    <text evidence="2">The sequence shown here is derived from an EMBL/GenBank/DDBJ whole genome shotgun (WGS) entry which is preliminary data.</text>
</comment>
<name>A0ABW8AJW9_9ACTN</name>
<keyword evidence="3" id="KW-1185">Reference proteome</keyword>
<protein>
    <submittedName>
        <fullName evidence="2">GNAT family N-acetyltransferase</fullName>
        <ecNumber evidence="2">2.3.-.-</ecNumber>
    </submittedName>
</protein>
<dbReference type="PROSITE" id="PS51186">
    <property type="entry name" value="GNAT"/>
    <property type="match status" value="1"/>
</dbReference>
<dbReference type="SUPFAM" id="SSF55729">
    <property type="entry name" value="Acyl-CoA N-acyltransferases (Nat)"/>
    <property type="match status" value="1"/>
</dbReference>
<accession>A0ABW8AJW9</accession>